<evidence type="ECO:0008006" key="4">
    <source>
        <dbReference type="Google" id="ProtNLM"/>
    </source>
</evidence>
<feature type="coiled-coil region" evidence="1">
    <location>
        <begin position="29"/>
        <end position="105"/>
    </location>
</feature>
<name>A0A0G0Y7Q5_UNCKA</name>
<comment type="caution">
    <text evidence="2">The sequence shown here is derived from an EMBL/GenBank/DDBJ whole genome shotgun (WGS) entry which is preliminary data.</text>
</comment>
<dbReference type="AlphaFoldDB" id="A0A0G0Y7Q5"/>
<organism evidence="2 3">
    <name type="scientific">candidate division WWE3 bacterium GW2011_GWE1_41_27</name>
    <dbReference type="NCBI Taxonomy" id="1619131"/>
    <lineage>
        <taxon>Bacteria</taxon>
        <taxon>Katanobacteria</taxon>
    </lineage>
</organism>
<evidence type="ECO:0000313" key="2">
    <source>
        <dbReference type="EMBL" id="KKS05501.1"/>
    </source>
</evidence>
<dbReference type="EMBL" id="LCBF01000044">
    <property type="protein sequence ID" value="KKS05501.1"/>
    <property type="molecule type" value="Genomic_DNA"/>
</dbReference>
<gene>
    <name evidence="2" type="ORF">UU59_C0044G0004</name>
</gene>
<dbReference type="Proteomes" id="UP000034544">
    <property type="component" value="Unassembled WGS sequence"/>
</dbReference>
<protein>
    <recommendedName>
        <fullName evidence="4">Peptidase M23 domain-containing protein</fullName>
    </recommendedName>
</protein>
<accession>A0A0G0Y7Q5</accession>
<evidence type="ECO:0000313" key="3">
    <source>
        <dbReference type="Proteomes" id="UP000034544"/>
    </source>
</evidence>
<proteinExistence type="predicted"/>
<dbReference type="PANTHER" id="PTHR21666:SF289">
    <property type="entry name" value="L-ALA--D-GLU ENDOPEPTIDASE"/>
    <property type="match status" value="1"/>
</dbReference>
<evidence type="ECO:0000256" key="1">
    <source>
        <dbReference type="SAM" id="Coils"/>
    </source>
</evidence>
<dbReference type="PANTHER" id="PTHR21666">
    <property type="entry name" value="PEPTIDASE-RELATED"/>
    <property type="match status" value="1"/>
</dbReference>
<dbReference type="Gene3D" id="6.10.250.3150">
    <property type="match status" value="1"/>
</dbReference>
<dbReference type="SUPFAM" id="SSF75704">
    <property type="entry name" value="Mitotic arrest deficient-like 1, Mad1"/>
    <property type="match status" value="1"/>
</dbReference>
<dbReference type="Gene3D" id="2.70.70.10">
    <property type="entry name" value="Glucose Permease (Domain IIA)"/>
    <property type="match status" value="2"/>
</dbReference>
<sequence length="409" mass="46783">MLLWVLPLIFFLVPLVNVLGQTSSNPDDVEELEEKIEKYEKKINELQGRASTLANEIEYMNSQIGLTELKIQNSIAKIAKTEKEIQKLAGDIEDLKVRIVKLEKSIDYQKDVLSARIRERYKSRDENTMVVLFGSVTLETMVQKVEYLKAMERYDNKLLVEMGDTKTRYDMQKNLFEQKKEEEEKLKSQLLNEKASLDVYKGQLDAQKEEKKQLLESTQNDENKYQDLLKEAQRELQQILGAVGVLINTESREVEKGELIGIQGNTGRSSGEHLHFGVYRYSSLSEINGWNWYYSNTVDPLKKLESKTVTWYDCGVTTKTVGKGDWDWPIAGSVKVTNSYGDNCYKYSDNGGKMHPALDLVGAPSSPIYAVGDGDAYFCKNCLGDGANGVFIFHDDDYMTVYWHLQNYK</sequence>
<dbReference type="CDD" id="cd12797">
    <property type="entry name" value="M23_peptidase"/>
    <property type="match status" value="2"/>
</dbReference>
<keyword evidence="1" id="KW-0175">Coiled coil</keyword>
<feature type="coiled-coil region" evidence="1">
    <location>
        <begin position="169"/>
        <end position="242"/>
    </location>
</feature>
<dbReference type="GO" id="GO:0004222">
    <property type="term" value="F:metalloendopeptidase activity"/>
    <property type="evidence" value="ECO:0007669"/>
    <property type="project" value="TreeGrafter"/>
</dbReference>
<dbReference type="InterPro" id="IPR050570">
    <property type="entry name" value="Cell_wall_metabolism_enzyme"/>
</dbReference>
<dbReference type="InterPro" id="IPR011055">
    <property type="entry name" value="Dup_hybrid_motif"/>
</dbReference>
<reference evidence="2 3" key="1">
    <citation type="journal article" date="2015" name="Nature">
        <title>rRNA introns, odd ribosomes, and small enigmatic genomes across a large radiation of phyla.</title>
        <authorList>
            <person name="Brown C.T."/>
            <person name="Hug L.A."/>
            <person name="Thomas B.C."/>
            <person name="Sharon I."/>
            <person name="Castelle C.J."/>
            <person name="Singh A."/>
            <person name="Wilkins M.J."/>
            <person name="Williams K.H."/>
            <person name="Banfield J.F."/>
        </authorList>
    </citation>
    <scope>NUCLEOTIDE SEQUENCE [LARGE SCALE GENOMIC DNA]</scope>
</reference>
<dbReference type="SUPFAM" id="SSF51261">
    <property type="entry name" value="Duplicated hybrid motif"/>
    <property type="match status" value="2"/>
</dbReference>